<dbReference type="InterPro" id="IPR007627">
    <property type="entry name" value="RNA_pol_sigma70_r2"/>
</dbReference>
<dbReference type="InterPro" id="IPR036388">
    <property type="entry name" value="WH-like_DNA-bd_sf"/>
</dbReference>
<accession>A0ABT2UUN4</accession>
<evidence type="ECO:0000313" key="8">
    <source>
        <dbReference type="EMBL" id="MCU6797532.1"/>
    </source>
</evidence>
<dbReference type="Pfam" id="PF04542">
    <property type="entry name" value="Sigma70_r2"/>
    <property type="match status" value="1"/>
</dbReference>
<dbReference type="EMBL" id="JAOQIO010000121">
    <property type="protein sequence ID" value="MCU6797532.1"/>
    <property type="molecule type" value="Genomic_DNA"/>
</dbReference>
<evidence type="ECO:0000256" key="2">
    <source>
        <dbReference type="ARBA" id="ARBA00023015"/>
    </source>
</evidence>
<dbReference type="Proteomes" id="UP001652445">
    <property type="component" value="Unassembled WGS sequence"/>
</dbReference>
<evidence type="ECO:0000259" key="6">
    <source>
        <dbReference type="Pfam" id="PF04542"/>
    </source>
</evidence>
<dbReference type="InterPro" id="IPR039425">
    <property type="entry name" value="RNA_pol_sigma-70-like"/>
</dbReference>
<sequence length="251" mass="28102">MILAGTIESKEPTIEEAKGTNWTELQMTVKRYCLSITGSSWDAEDLAQDTWLKATRVLQETGHANPEAYMLRIAKNTWIDRMRRNSSLSLILQQEQRQTIMPDHGIAMELETVFLALIKHMSALQRTVFLLRDVLGYSIIEAAQLLQTTEGAIKAALHRARQSLKAVRSDLEQDVLVLPEEEGSKALLQMLVAAYQMGDIAVLVELAQRDQLEPAVAIGIARNHLKSRQTSASKRYAKLPSHTSHCVRMAA</sequence>
<dbReference type="Gene3D" id="1.10.1740.10">
    <property type="match status" value="1"/>
</dbReference>
<comment type="caution">
    <text evidence="8">The sequence shown here is derived from an EMBL/GenBank/DDBJ whole genome shotgun (WGS) entry which is preliminary data.</text>
</comment>
<evidence type="ECO:0000256" key="3">
    <source>
        <dbReference type="ARBA" id="ARBA00023082"/>
    </source>
</evidence>
<dbReference type="PANTHER" id="PTHR43133:SF8">
    <property type="entry name" value="RNA POLYMERASE SIGMA FACTOR HI_1459-RELATED"/>
    <property type="match status" value="1"/>
</dbReference>
<dbReference type="SUPFAM" id="SSF88659">
    <property type="entry name" value="Sigma3 and sigma4 domains of RNA polymerase sigma factors"/>
    <property type="match status" value="1"/>
</dbReference>
<dbReference type="Pfam" id="PF08281">
    <property type="entry name" value="Sigma70_r4_2"/>
    <property type="match status" value="1"/>
</dbReference>
<organism evidence="8 9">
    <name type="scientific">Paenibacillus baimaensis</name>
    <dbReference type="NCBI Taxonomy" id="2982185"/>
    <lineage>
        <taxon>Bacteria</taxon>
        <taxon>Bacillati</taxon>
        <taxon>Bacillota</taxon>
        <taxon>Bacilli</taxon>
        <taxon>Bacillales</taxon>
        <taxon>Paenibacillaceae</taxon>
        <taxon>Paenibacillus</taxon>
    </lineage>
</organism>
<evidence type="ECO:0000259" key="7">
    <source>
        <dbReference type="Pfam" id="PF08281"/>
    </source>
</evidence>
<dbReference type="Gene3D" id="1.10.10.10">
    <property type="entry name" value="Winged helix-like DNA-binding domain superfamily/Winged helix DNA-binding domain"/>
    <property type="match status" value="1"/>
</dbReference>
<name>A0ABT2UUN4_9BACL</name>
<dbReference type="SUPFAM" id="SSF88946">
    <property type="entry name" value="Sigma2 domain of RNA polymerase sigma factors"/>
    <property type="match status" value="1"/>
</dbReference>
<comment type="similarity">
    <text evidence="1">Belongs to the sigma-70 factor family. ECF subfamily.</text>
</comment>
<dbReference type="InterPro" id="IPR014284">
    <property type="entry name" value="RNA_pol_sigma-70_dom"/>
</dbReference>
<feature type="domain" description="RNA polymerase sigma factor 70 region 4 type 2" evidence="7">
    <location>
        <begin position="114"/>
        <end position="164"/>
    </location>
</feature>
<feature type="domain" description="RNA polymerase sigma-70 region 2" evidence="6">
    <location>
        <begin position="26"/>
        <end position="86"/>
    </location>
</feature>
<keyword evidence="5" id="KW-0804">Transcription</keyword>
<reference evidence="8 9" key="1">
    <citation type="submission" date="2022-09" db="EMBL/GenBank/DDBJ databases">
        <authorList>
            <person name="Han X.L."/>
            <person name="Wang Q."/>
            <person name="Lu T."/>
        </authorList>
    </citation>
    <scope>NUCLEOTIDE SEQUENCE [LARGE SCALE GENOMIC DNA]</scope>
    <source>
        <strain evidence="8 9">WQ 127069</strain>
    </source>
</reference>
<evidence type="ECO:0000256" key="4">
    <source>
        <dbReference type="ARBA" id="ARBA00023125"/>
    </source>
</evidence>
<dbReference type="PANTHER" id="PTHR43133">
    <property type="entry name" value="RNA POLYMERASE ECF-TYPE SIGMA FACTO"/>
    <property type="match status" value="1"/>
</dbReference>
<gene>
    <name evidence="8" type="ORF">OB236_35945</name>
</gene>
<protein>
    <submittedName>
        <fullName evidence="8">RNA polymerase sigma factor</fullName>
    </submittedName>
</protein>
<dbReference type="InterPro" id="IPR013249">
    <property type="entry name" value="RNA_pol_sigma70_r4_t2"/>
</dbReference>
<keyword evidence="2" id="KW-0805">Transcription regulation</keyword>
<dbReference type="InterPro" id="IPR013325">
    <property type="entry name" value="RNA_pol_sigma_r2"/>
</dbReference>
<evidence type="ECO:0000256" key="1">
    <source>
        <dbReference type="ARBA" id="ARBA00010641"/>
    </source>
</evidence>
<dbReference type="InterPro" id="IPR013324">
    <property type="entry name" value="RNA_pol_sigma_r3/r4-like"/>
</dbReference>
<evidence type="ECO:0000256" key="5">
    <source>
        <dbReference type="ARBA" id="ARBA00023163"/>
    </source>
</evidence>
<dbReference type="RefSeq" id="WP_262688302.1">
    <property type="nucleotide sequence ID" value="NZ_JAOQIO010000121.1"/>
</dbReference>
<keyword evidence="4" id="KW-0238">DNA-binding</keyword>
<keyword evidence="3" id="KW-0731">Sigma factor</keyword>
<proteinExistence type="inferred from homology"/>
<evidence type="ECO:0000313" key="9">
    <source>
        <dbReference type="Proteomes" id="UP001652445"/>
    </source>
</evidence>
<dbReference type="NCBIfam" id="TIGR02937">
    <property type="entry name" value="sigma70-ECF"/>
    <property type="match status" value="1"/>
</dbReference>
<keyword evidence="9" id="KW-1185">Reference proteome</keyword>